<dbReference type="WBParaSite" id="ACOC_0000003801-mRNA-1">
    <property type="protein sequence ID" value="ACOC_0000003801-mRNA-1"/>
    <property type="gene ID" value="ACOC_0000003801"/>
</dbReference>
<dbReference type="InterPro" id="IPR036291">
    <property type="entry name" value="NAD(P)-bd_dom_sf"/>
</dbReference>
<dbReference type="EC" id="4.2.1.46" evidence="4"/>
<dbReference type="GO" id="GO:0009225">
    <property type="term" value="P:nucleotide-sugar metabolic process"/>
    <property type="evidence" value="ECO:0007669"/>
    <property type="project" value="InterPro"/>
</dbReference>
<evidence type="ECO:0000313" key="11">
    <source>
        <dbReference type="WBParaSite" id="ACOC_0000003801-mRNA-1"/>
    </source>
</evidence>
<reference evidence="11" key="1">
    <citation type="submission" date="2016-04" db="UniProtKB">
        <authorList>
            <consortium name="WormBaseParasite"/>
        </authorList>
    </citation>
    <scope>IDENTIFICATION</scope>
</reference>
<keyword evidence="10" id="KW-1185">Reference proteome</keyword>
<dbReference type="AlphaFoldDB" id="A0A158PCY9"/>
<name>A0A158PCY9_ANGCS</name>
<dbReference type="Proteomes" id="UP000267027">
    <property type="component" value="Unassembled WGS sequence"/>
</dbReference>
<reference evidence="9 10" key="2">
    <citation type="submission" date="2018-11" db="EMBL/GenBank/DDBJ databases">
        <authorList>
            <consortium name="Pathogen Informatics"/>
        </authorList>
    </citation>
    <scope>NUCLEOTIDE SEQUENCE [LARGE SCALE GENOMIC DNA]</scope>
    <source>
        <strain evidence="9 10">Costa Rica</strain>
    </source>
</reference>
<dbReference type="Gene3D" id="3.40.50.720">
    <property type="entry name" value="NAD(P)-binding Rossmann-like Domain"/>
    <property type="match status" value="1"/>
</dbReference>
<dbReference type="CDD" id="cd05246">
    <property type="entry name" value="dTDP_GD_SDR_e"/>
    <property type="match status" value="1"/>
</dbReference>
<organism evidence="11">
    <name type="scientific">Angiostrongylus costaricensis</name>
    <name type="common">Nematode worm</name>
    <dbReference type="NCBI Taxonomy" id="334426"/>
    <lineage>
        <taxon>Eukaryota</taxon>
        <taxon>Metazoa</taxon>
        <taxon>Ecdysozoa</taxon>
        <taxon>Nematoda</taxon>
        <taxon>Chromadorea</taxon>
        <taxon>Rhabditida</taxon>
        <taxon>Rhabditina</taxon>
        <taxon>Rhabditomorpha</taxon>
        <taxon>Strongyloidea</taxon>
        <taxon>Metastrongylidae</taxon>
        <taxon>Angiostrongylus</taxon>
    </lineage>
</organism>
<evidence type="ECO:0000256" key="1">
    <source>
        <dbReference type="ARBA" id="ARBA00001539"/>
    </source>
</evidence>
<dbReference type="EMBL" id="UYYA01000003">
    <property type="protein sequence ID" value="VDM51624.1"/>
    <property type="molecule type" value="Genomic_DNA"/>
</dbReference>
<comment type="similarity">
    <text evidence="3">Belongs to the NAD(P)-dependent epimerase/dehydratase family. dTDP-glucose dehydratase subfamily.</text>
</comment>
<evidence type="ECO:0000256" key="7">
    <source>
        <dbReference type="ARBA" id="ARBA00067702"/>
    </source>
</evidence>
<evidence type="ECO:0000259" key="8">
    <source>
        <dbReference type="Pfam" id="PF16363"/>
    </source>
</evidence>
<dbReference type="PANTHER" id="PTHR43000">
    <property type="entry name" value="DTDP-D-GLUCOSE 4,6-DEHYDRATASE-RELATED"/>
    <property type="match status" value="1"/>
</dbReference>
<dbReference type="InterPro" id="IPR016040">
    <property type="entry name" value="NAD(P)-bd_dom"/>
</dbReference>
<comment type="catalytic activity">
    <reaction evidence="1">
        <text>dTDP-alpha-D-glucose = dTDP-4-dehydro-6-deoxy-alpha-D-glucose + H2O</text>
        <dbReference type="Rhea" id="RHEA:17221"/>
        <dbReference type="ChEBI" id="CHEBI:15377"/>
        <dbReference type="ChEBI" id="CHEBI:57477"/>
        <dbReference type="ChEBI" id="CHEBI:57649"/>
        <dbReference type="EC" id="4.2.1.46"/>
    </reaction>
</comment>
<gene>
    <name evidence="9" type="ORF">ACOC_LOCUS39</name>
</gene>
<sequence length="344" mass="39288">MVENLAEPKCVLITGGCGFIGSNFINFISDRWKSTRIVNYDKLAFGASPNHVEKRIRDSDRYMFFEARLEDQDILTMCLNDHHVDMVIHFAAVTHVDESYTDRIGTIRDNIISTTSLLECVVNRNYKGVRRLVHISTDEVYGDSFGDITPKTENSLLNPTNPYAASKAACEMIIRSYGHSYRLPYVIVRMNNVYGPRQACTKLIPKFTKLALEGKPYPLMGDGLHKRSWMYVEDCSEAIKRVAESGQLGEVYNIGTDFEITNVDLTRKIHSIVNKLKKRGESSPSFIPIPDRPYHDRQYYIDFSKIKNAMDWQCTTPFDDGLLATINYYVKQNKQGIVTSRLHG</sequence>
<evidence type="ECO:0000256" key="3">
    <source>
        <dbReference type="ARBA" id="ARBA00008178"/>
    </source>
</evidence>
<dbReference type="STRING" id="334426.A0A158PCY9"/>
<dbReference type="InterPro" id="IPR005888">
    <property type="entry name" value="dTDP_Gluc_deHydtase"/>
</dbReference>
<evidence type="ECO:0000256" key="5">
    <source>
        <dbReference type="ARBA" id="ARBA00023027"/>
    </source>
</evidence>
<dbReference type="FunFam" id="3.40.50.720:FF:000304">
    <property type="entry name" value="UDP-glucose 4,6-dehydratase"/>
    <property type="match status" value="1"/>
</dbReference>
<evidence type="ECO:0000256" key="2">
    <source>
        <dbReference type="ARBA" id="ARBA00001911"/>
    </source>
</evidence>
<evidence type="ECO:0000313" key="10">
    <source>
        <dbReference type="Proteomes" id="UP000267027"/>
    </source>
</evidence>
<comment type="cofactor">
    <cofactor evidence="2">
        <name>NAD(+)</name>
        <dbReference type="ChEBI" id="CHEBI:57540"/>
    </cofactor>
</comment>
<dbReference type="Gene3D" id="3.90.25.10">
    <property type="entry name" value="UDP-galactose 4-epimerase, domain 1"/>
    <property type="match status" value="1"/>
</dbReference>
<dbReference type="GO" id="GO:0008460">
    <property type="term" value="F:dTDP-glucose 4,6-dehydratase activity"/>
    <property type="evidence" value="ECO:0007669"/>
    <property type="project" value="UniProtKB-EC"/>
</dbReference>
<keyword evidence="6" id="KW-0456">Lyase</keyword>
<feature type="domain" description="NAD(P)-binding" evidence="8">
    <location>
        <begin position="12"/>
        <end position="322"/>
    </location>
</feature>
<evidence type="ECO:0000313" key="9">
    <source>
        <dbReference type="EMBL" id="VDM51624.1"/>
    </source>
</evidence>
<evidence type="ECO:0000256" key="4">
    <source>
        <dbReference type="ARBA" id="ARBA00011990"/>
    </source>
</evidence>
<evidence type="ECO:0000256" key="6">
    <source>
        <dbReference type="ARBA" id="ARBA00023239"/>
    </source>
</evidence>
<accession>A0A158PCY9</accession>
<dbReference type="SUPFAM" id="SSF51735">
    <property type="entry name" value="NAD(P)-binding Rossmann-fold domains"/>
    <property type="match status" value="1"/>
</dbReference>
<dbReference type="OrthoDB" id="16464at2759"/>
<dbReference type="Pfam" id="PF16363">
    <property type="entry name" value="GDP_Man_Dehyd"/>
    <property type="match status" value="1"/>
</dbReference>
<keyword evidence="5" id="KW-0520">NAD</keyword>
<protein>
    <recommendedName>
        <fullName evidence="7">dTDP-D-glucose 4,6-dehydratase</fullName>
        <ecNumber evidence="4">4.2.1.46</ecNumber>
    </recommendedName>
</protein>
<dbReference type="OMA" id="KLIPLMC"/>
<proteinExistence type="inferred from homology"/>